<protein>
    <submittedName>
        <fullName evidence="3">PEP-CTERM sorting domain-containing protein</fullName>
    </submittedName>
</protein>
<keyword evidence="1" id="KW-0732">Signal</keyword>
<dbReference type="InterPro" id="IPR013424">
    <property type="entry name" value="Ice-binding_C"/>
</dbReference>
<name>A0ABW9KF03_9BACT</name>
<comment type="caution">
    <text evidence="3">The sequence shown here is derived from an EMBL/GenBank/DDBJ whole genome shotgun (WGS) entry which is preliminary data.</text>
</comment>
<dbReference type="RefSeq" id="WP_263414223.1">
    <property type="nucleotide sequence ID" value="NZ_BAABBH010000001.1"/>
</dbReference>
<gene>
    <name evidence="3" type="ORF">ACK2TP_00380</name>
</gene>
<sequence length="224" mass="22834">MSNFSHAASLTAIAAIFALATVAPQAQAQVNISSGQITASSDGNTYSASYPSAIGFGVGSDGGYSQVQLNTVGAYNSPQSLQVAFLQTVASANTTTGNFTATLSTASTTGYNIADLAPIFTDGPVPATYSWDLSLKDLATNTFLYQDINGVISGSALGNLASGSYLLTVDAAMTTLTDPTLNYTPTISFGSPFNLAATPEPSSLFLLGTGLTGMAAALKRRVRA</sequence>
<evidence type="ECO:0000313" key="4">
    <source>
        <dbReference type="Proteomes" id="UP001634747"/>
    </source>
</evidence>
<dbReference type="NCBIfam" id="TIGR02595">
    <property type="entry name" value="PEP_CTERM"/>
    <property type="match status" value="1"/>
</dbReference>
<proteinExistence type="predicted"/>
<reference evidence="3 4" key="1">
    <citation type="submission" date="2024-12" db="EMBL/GenBank/DDBJ databases">
        <authorList>
            <person name="Lee Y."/>
        </authorList>
    </citation>
    <scope>NUCLEOTIDE SEQUENCE [LARGE SCALE GENOMIC DNA]</scope>
    <source>
        <strain evidence="3 4">03SUJ4</strain>
    </source>
</reference>
<evidence type="ECO:0000259" key="2">
    <source>
        <dbReference type="Pfam" id="PF07589"/>
    </source>
</evidence>
<evidence type="ECO:0000313" key="3">
    <source>
        <dbReference type="EMBL" id="MFN2974206.1"/>
    </source>
</evidence>
<accession>A0ABW9KF03</accession>
<evidence type="ECO:0000256" key="1">
    <source>
        <dbReference type="SAM" id="SignalP"/>
    </source>
</evidence>
<feature type="domain" description="Ice-binding protein C-terminal" evidence="2">
    <location>
        <begin position="197"/>
        <end position="221"/>
    </location>
</feature>
<keyword evidence="4" id="KW-1185">Reference proteome</keyword>
<feature type="chain" id="PRO_5046245751" evidence="1">
    <location>
        <begin position="29"/>
        <end position="224"/>
    </location>
</feature>
<dbReference type="Pfam" id="PF07589">
    <property type="entry name" value="PEP-CTERM"/>
    <property type="match status" value="1"/>
</dbReference>
<dbReference type="Proteomes" id="UP001634747">
    <property type="component" value="Unassembled WGS sequence"/>
</dbReference>
<organism evidence="3 4">
    <name type="scientific">Terriglobus aquaticus</name>
    <dbReference type="NCBI Taxonomy" id="940139"/>
    <lineage>
        <taxon>Bacteria</taxon>
        <taxon>Pseudomonadati</taxon>
        <taxon>Acidobacteriota</taxon>
        <taxon>Terriglobia</taxon>
        <taxon>Terriglobales</taxon>
        <taxon>Acidobacteriaceae</taxon>
        <taxon>Terriglobus</taxon>
    </lineage>
</organism>
<dbReference type="EMBL" id="JBJYXY010000001">
    <property type="protein sequence ID" value="MFN2974206.1"/>
    <property type="molecule type" value="Genomic_DNA"/>
</dbReference>
<feature type="signal peptide" evidence="1">
    <location>
        <begin position="1"/>
        <end position="28"/>
    </location>
</feature>